<dbReference type="InterPro" id="IPR039448">
    <property type="entry name" value="Beta_helix"/>
</dbReference>
<dbReference type="Gene3D" id="2.40.160.160">
    <property type="entry name" value="Inverse autotransporter, beta-domain"/>
    <property type="match status" value="1"/>
</dbReference>
<keyword evidence="4" id="KW-1185">Reference proteome</keyword>
<dbReference type="Gene3D" id="2.160.20.10">
    <property type="entry name" value="Single-stranded right-handed beta-helix, Pectin lyase-like"/>
    <property type="match status" value="2"/>
</dbReference>
<proteinExistence type="predicted"/>
<feature type="domain" description="Right handed beta helix" evidence="2">
    <location>
        <begin position="514"/>
        <end position="649"/>
    </location>
</feature>
<feature type="compositionally biased region" description="Low complexity" evidence="1">
    <location>
        <begin position="783"/>
        <end position="794"/>
    </location>
</feature>
<organism evidence="3 4">
    <name type="scientific">Aporhodopirellula aestuarii</name>
    <dbReference type="NCBI Taxonomy" id="2950107"/>
    <lineage>
        <taxon>Bacteria</taxon>
        <taxon>Pseudomonadati</taxon>
        <taxon>Planctomycetota</taxon>
        <taxon>Planctomycetia</taxon>
        <taxon>Pirellulales</taxon>
        <taxon>Pirellulaceae</taxon>
        <taxon>Aporhodopirellula</taxon>
    </lineage>
</organism>
<reference evidence="3 4" key="1">
    <citation type="journal article" date="2022" name="Syst. Appl. Microbiol.">
        <title>Rhodopirellula aestuarii sp. nov., a novel member of the genus Rhodopirellula isolated from brackish sediments collected in the Tagus River estuary, Portugal.</title>
        <authorList>
            <person name="Vitorino I.R."/>
            <person name="Klimek D."/>
            <person name="Calusinska M."/>
            <person name="Lobo-da-Cunha A."/>
            <person name="Vasconcelos V."/>
            <person name="Lage O.M."/>
        </authorList>
    </citation>
    <scope>NUCLEOTIDE SEQUENCE [LARGE SCALE GENOMIC DNA]</scope>
    <source>
        <strain evidence="3 4">ICT_H3.1</strain>
    </source>
</reference>
<dbReference type="SMART" id="SM00710">
    <property type="entry name" value="PbH1"/>
    <property type="match status" value="8"/>
</dbReference>
<comment type="caution">
    <text evidence="3">The sequence shown here is derived from an EMBL/GenBank/DDBJ whole genome shotgun (WGS) entry which is preliminary data.</text>
</comment>
<evidence type="ECO:0000256" key="1">
    <source>
        <dbReference type="SAM" id="MobiDB-lite"/>
    </source>
</evidence>
<dbReference type="Pfam" id="PF13229">
    <property type="entry name" value="Beta_helix"/>
    <property type="match status" value="2"/>
</dbReference>
<evidence type="ECO:0000313" key="4">
    <source>
        <dbReference type="Proteomes" id="UP001202961"/>
    </source>
</evidence>
<sequence>MSGTIFPVHVPPYAIPETTVHELQRQIVRCFLLLGCCLLCNTSVAQSQLQAGEPPFDSAYSNELYRAYIALGARPSDEDIRLHTDMFIPLMSDDENLLFADIRGQFADVGGGEGNAGLAFRHLFEDEWIWGVYGFYDLKQSGNGNWFSQGTLGTELLSAHYELRGNLYIPESGAEEVIAPTAVISNGNLVVQNNEERAYHGFDLEAGALLWRAQKWCDSEIRGFAGTYYFDTDSSSARTVAGPRLRAEWRSYDLPWMGQDSRLTVGAQYQHDDVRGGQTAAILTMRLPLGSDRGRTRRRTYMQRRMTDVIVRDIDVVTRPTPTPDGEEVALHAEQNFAIGSVTMLDADTDDLVAAVAAATTDTIIIDGAAGEVITTDSIIVPSGQNLLGGGFMVRGAATGIIATVGTPTQLYGSDETQSVIVASDNTRIGHFDIEGGLHGISSYNGATYDDLTNVQIFSNRVSVADDSGFRFAALDSASSLSLNRAAWNSGSGFEIDDNNATLTQNTSQDNAFSGFYLTSNDGTLSTNRAMENGEYGFVIGANYGDVTENEATENRFAGFAVVYNEGLFSENESTDNASEGFRITTNNGTVSENFAFDNFLDGFWFEDNYDTISDNTSYENYGNGFVFNDSSGSIVDNYSGRNSFAGFVFRNNFGDFNDNTSQQNGSDGFDFSNNAATMTGNSAIENTDDGYDFSGNYGTFSGNFALSNLNDGFQFYRNDDQMTGNIASDNLEDGFYFNQNNSLFDDNYASGNYDDGIDMVENFGTVSNNLSIENLDEGYTGTNSGFTSNNTGYDNEGGGDTF</sequence>
<dbReference type="SUPFAM" id="SSF51126">
    <property type="entry name" value="Pectin lyase-like"/>
    <property type="match status" value="1"/>
</dbReference>
<evidence type="ECO:0000259" key="2">
    <source>
        <dbReference type="Pfam" id="PF13229"/>
    </source>
</evidence>
<dbReference type="EMBL" id="JAMQBK010000079">
    <property type="protein sequence ID" value="MCM2374151.1"/>
    <property type="molecule type" value="Genomic_DNA"/>
</dbReference>
<protein>
    <recommendedName>
        <fullName evidence="2">Right handed beta helix domain-containing protein</fullName>
    </recommendedName>
</protein>
<dbReference type="InterPro" id="IPR012334">
    <property type="entry name" value="Pectin_lyas_fold"/>
</dbReference>
<name>A0ABT0UBI6_9BACT</name>
<accession>A0ABT0UBI6</accession>
<feature type="domain" description="Right handed beta helix" evidence="2">
    <location>
        <begin position="652"/>
        <end position="770"/>
    </location>
</feature>
<dbReference type="Proteomes" id="UP001202961">
    <property type="component" value="Unassembled WGS sequence"/>
</dbReference>
<feature type="region of interest" description="Disordered" evidence="1">
    <location>
        <begin position="783"/>
        <end position="803"/>
    </location>
</feature>
<dbReference type="InterPro" id="IPR006626">
    <property type="entry name" value="PbH1"/>
</dbReference>
<gene>
    <name evidence="3" type="ORF">NB063_26345</name>
</gene>
<dbReference type="InterPro" id="IPR038177">
    <property type="entry name" value="IAT_beta_sf"/>
</dbReference>
<evidence type="ECO:0000313" key="3">
    <source>
        <dbReference type="EMBL" id="MCM2374151.1"/>
    </source>
</evidence>
<dbReference type="InterPro" id="IPR011050">
    <property type="entry name" value="Pectin_lyase_fold/virulence"/>
</dbReference>